<dbReference type="EMBL" id="JBBNAG010000008">
    <property type="protein sequence ID" value="KAK9112264.1"/>
    <property type="molecule type" value="Genomic_DNA"/>
</dbReference>
<feature type="region of interest" description="Disordered" evidence="1">
    <location>
        <begin position="1"/>
        <end position="37"/>
    </location>
</feature>
<reference evidence="2 3" key="1">
    <citation type="submission" date="2024-01" db="EMBL/GenBank/DDBJ databases">
        <title>Genome assemblies of Stephania.</title>
        <authorList>
            <person name="Yang L."/>
        </authorList>
    </citation>
    <scope>NUCLEOTIDE SEQUENCE [LARGE SCALE GENOMIC DNA]</scope>
    <source>
        <strain evidence="2">JXDWG</strain>
        <tissue evidence="2">Leaf</tissue>
    </source>
</reference>
<dbReference type="Proteomes" id="UP001419268">
    <property type="component" value="Unassembled WGS sequence"/>
</dbReference>
<dbReference type="AlphaFoldDB" id="A0AAP0IBB2"/>
<organism evidence="2 3">
    <name type="scientific">Stephania cephalantha</name>
    <dbReference type="NCBI Taxonomy" id="152367"/>
    <lineage>
        <taxon>Eukaryota</taxon>
        <taxon>Viridiplantae</taxon>
        <taxon>Streptophyta</taxon>
        <taxon>Embryophyta</taxon>
        <taxon>Tracheophyta</taxon>
        <taxon>Spermatophyta</taxon>
        <taxon>Magnoliopsida</taxon>
        <taxon>Ranunculales</taxon>
        <taxon>Menispermaceae</taxon>
        <taxon>Menispermoideae</taxon>
        <taxon>Cissampelideae</taxon>
        <taxon>Stephania</taxon>
    </lineage>
</organism>
<accession>A0AAP0IBB2</accession>
<evidence type="ECO:0000313" key="2">
    <source>
        <dbReference type="EMBL" id="KAK9112264.1"/>
    </source>
</evidence>
<evidence type="ECO:0000256" key="1">
    <source>
        <dbReference type="SAM" id="MobiDB-lite"/>
    </source>
</evidence>
<protein>
    <submittedName>
        <fullName evidence="2">Uncharacterized protein</fullName>
    </submittedName>
</protein>
<gene>
    <name evidence="2" type="ORF">Scep_019783</name>
</gene>
<evidence type="ECO:0000313" key="3">
    <source>
        <dbReference type="Proteomes" id="UP001419268"/>
    </source>
</evidence>
<comment type="caution">
    <text evidence="2">The sequence shown here is derived from an EMBL/GenBank/DDBJ whole genome shotgun (WGS) entry which is preliminary data.</text>
</comment>
<sequence length="101" mass="11442">MAQSHERNMARILELMQQGNTGPAERAPKRHGANPLLSPIHEDQHMEEGADSAMATAASAVPVVDGDPKAFRRDKIHKEFMKYDVPHFMESRIPLRQRHGY</sequence>
<proteinExistence type="predicted"/>
<keyword evidence="3" id="KW-1185">Reference proteome</keyword>
<name>A0AAP0IBB2_9MAGN</name>